<reference evidence="1 2" key="1">
    <citation type="journal article" date="2018" name="Syst. Appl. Microbiol.">
        <title>Pectobacterium zantedeschiae sp. nov. a new species of a soft rot pathogen isolated from Calla lily (Zantedeschia spp.).</title>
        <authorList>
            <person name="Waleron M."/>
            <person name="Misztak A."/>
            <person name="Waleron M."/>
            <person name="Franczuk M."/>
            <person name="Jonca J."/>
            <person name="Wielgomas B."/>
            <person name="Mikicinski A."/>
            <person name="Popovic T."/>
            <person name="Waleron K."/>
        </authorList>
    </citation>
    <scope>NUCLEOTIDE SEQUENCE [LARGE SCALE GENOMIC DNA]</scope>
    <source>
        <strain evidence="1 2">9M</strain>
    </source>
</reference>
<dbReference type="EMBL" id="NWTM01000001">
    <property type="protein sequence ID" value="RYC43617.1"/>
    <property type="molecule type" value="Genomic_DNA"/>
</dbReference>
<comment type="caution">
    <text evidence="1">The sequence shown here is derived from an EMBL/GenBank/DDBJ whole genome shotgun (WGS) entry which is preliminary data.</text>
</comment>
<organism evidence="1 2">
    <name type="scientific">Pectobacterium zantedeschiae</name>
    <dbReference type="NCBI Taxonomy" id="2034769"/>
    <lineage>
        <taxon>Bacteria</taxon>
        <taxon>Pseudomonadati</taxon>
        <taxon>Pseudomonadota</taxon>
        <taxon>Gammaproteobacteria</taxon>
        <taxon>Enterobacterales</taxon>
        <taxon>Pectobacteriaceae</taxon>
        <taxon>Pectobacterium</taxon>
    </lineage>
</organism>
<protein>
    <submittedName>
        <fullName evidence="1">Uncharacterized protein</fullName>
    </submittedName>
</protein>
<sequence length="89" mass="10037">MINKYGIKQSLPLFLVNLTKRYLKVNLINSPFYALGMPPHVYETLVAHGGFDSGKCRMTGCTNDKLLGRELCYLHLPFPYPMELNSDAG</sequence>
<accession>A0A9X8P4P0</accession>
<dbReference type="OrthoDB" id="8780249at2"/>
<dbReference type="AlphaFoldDB" id="A0A9X8P4P0"/>
<proteinExistence type="predicted"/>
<evidence type="ECO:0000313" key="2">
    <source>
        <dbReference type="Proteomes" id="UP001138460"/>
    </source>
</evidence>
<evidence type="ECO:0000313" key="1">
    <source>
        <dbReference type="EMBL" id="RYC43617.1"/>
    </source>
</evidence>
<gene>
    <name evidence="1" type="ORF">CLR69_00725</name>
</gene>
<keyword evidence="2" id="KW-1185">Reference proteome</keyword>
<name>A0A9X8P4P0_9GAMM</name>
<dbReference type="Proteomes" id="UP001138460">
    <property type="component" value="Unassembled WGS sequence"/>
</dbReference>